<organism evidence="1 2">
    <name type="scientific">Hibiscus sabdariffa</name>
    <name type="common">roselle</name>
    <dbReference type="NCBI Taxonomy" id="183260"/>
    <lineage>
        <taxon>Eukaryota</taxon>
        <taxon>Viridiplantae</taxon>
        <taxon>Streptophyta</taxon>
        <taxon>Embryophyta</taxon>
        <taxon>Tracheophyta</taxon>
        <taxon>Spermatophyta</taxon>
        <taxon>Magnoliopsida</taxon>
        <taxon>eudicotyledons</taxon>
        <taxon>Gunneridae</taxon>
        <taxon>Pentapetalae</taxon>
        <taxon>rosids</taxon>
        <taxon>malvids</taxon>
        <taxon>Malvales</taxon>
        <taxon>Malvaceae</taxon>
        <taxon>Malvoideae</taxon>
        <taxon>Hibiscus</taxon>
    </lineage>
</organism>
<protein>
    <submittedName>
        <fullName evidence="1">Uncharacterized protein</fullName>
    </submittedName>
</protein>
<accession>A0ABR2B9E9</accession>
<dbReference type="Proteomes" id="UP001472677">
    <property type="component" value="Unassembled WGS sequence"/>
</dbReference>
<name>A0ABR2B9E9_9ROSI</name>
<proteinExistence type="predicted"/>
<evidence type="ECO:0000313" key="2">
    <source>
        <dbReference type="Proteomes" id="UP001472677"/>
    </source>
</evidence>
<reference evidence="1 2" key="1">
    <citation type="journal article" date="2024" name="G3 (Bethesda)">
        <title>Genome assembly of Hibiscus sabdariffa L. provides insights into metabolisms of medicinal natural products.</title>
        <authorList>
            <person name="Kim T."/>
        </authorList>
    </citation>
    <scope>NUCLEOTIDE SEQUENCE [LARGE SCALE GENOMIC DNA]</scope>
    <source>
        <strain evidence="1">TK-2024</strain>
        <tissue evidence="1">Old leaves</tissue>
    </source>
</reference>
<dbReference type="EMBL" id="JBBPBM010000148">
    <property type="protein sequence ID" value="KAK8503606.1"/>
    <property type="molecule type" value="Genomic_DNA"/>
</dbReference>
<evidence type="ECO:0000313" key="1">
    <source>
        <dbReference type="EMBL" id="KAK8503606.1"/>
    </source>
</evidence>
<gene>
    <name evidence="1" type="ORF">V6N12_024778</name>
</gene>
<sequence>MCSKEDEEAEEWYKGNFSYIAEMEKDGNDGRFLGEEDLAGSAQQVLMSEQNCGQNGNFSIDKANAHLPTQSYQNLGETQGFHSLGDLDAFT</sequence>
<keyword evidence="2" id="KW-1185">Reference proteome</keyword>
<comment type="caution">
    <text evidence="1">The sequence shown here is derived from an EMBL/GenBank/DDBJ whole genome shotgun (WGS) entry which is preliminary data.</text>
</comment>